<dbReference type="CDD" id="cd02035">
    <property type="entry name" value="ArsA"/>
    <property type="match status" value="1"/>
</dbReference>
<sequence>MIVETDPRAAVATSEQAFRQFLDGHPALKYVFFGGKGGVGKTVLAGAAAMGMAGRGKRTLLASTNPVHSLSGMLGQDVSGAATPVQGVGGLVAYEIDTRDTIEKSKQDIREKIDYFLKYAEIRTKADAFVESATMNPAFEESAMFENMIDLMFKDEYDAYVFDTAPTANARRLLGMSSVYSLWVNKMVQSRQEAASLRKALSYSKREEEQDPLMEYLLNLRVRMAQAKRLLTDAQKTAFFFVTLPEALPIAVIRRFIAWFKDFGIPIGGVIVNGIIAREQVGADAPAFVRNRVAMQAGYLREIDESFPGMVRARLPLLETEVRGLETVGRPRGRSRPCSPPACGQQHRRGPHGFPLPAAAAPVAHHPRRRDARGPNHAQGGGAHVGRLGGDPACGLRPGTEPRTGTGRADRHRISAPPPAGAGGAR</sequence>
<accession>A0A537LJ68</accession>
<evidence type="ECO:0000313" key="5">
    <source>
        <dbReference type="Proteomes" id="UP000320393"/>
    </source>
</evidence>
<dbReference type="NCBIfam" id="TIGR00345">
    <property type="entry name" value="GET3_arsA_TRC40"/>
    <property type="match status" value="1"/>
</dbReference>
<dbReference type="SUPFAM" id="SSF52540">
    <property type="entry name" value="P-loop containing nucleoside triphosphate hydrolases"/>
    <property type="match status" value="1"/>
</dbReference>
<dbReference type="PANTHER" id="PTHR10803">
    <property type="entry name" value="ARSENICAL PUMP-DRIVING ATPASE ARSENITE-TRANSLOCATING ATPASE"/>
    <property type="match status" value="1"/>
</dbReference>
<dbReference type="AlphaFoldDB" id="A0A537LJ68"/>
<proteinExistence type="inferred from homology"/>
<dbReference type="InterPro" id="IPR027417">
    <property type="entry name" value="P-loop_NTPase"/>
</dbReference>
<protein>
    <submittedName>
        <fullName evidence="4">ArsA family ATPase</fullName>
    </submittedName>
</protein>
<comment type="caution">
    <text evidence="4">The sequence shown here is derived from an EMBL/GenBank/DDBJ whole genome shotgun (WGS) entry which is preliminary data.</text>
</comment>
<dbReference type="InterPro" id="IPR016300">
    <property type="entry name" value="ATPase_ArsA/GET3"/>
</dbReference>
<dbReference type="Pfam" id="PF02374">
    <property type="entry name" value="ArsA_ATPase"/>
    <property type="match status" value="1"/>
</dbReference>
<name>A0A537LJ68_9BACT</name>
<dbReference type="PANTHER" id="PTHR10803:SF3">
    <property type="entry name" value="ATPASE GET3"/>
    <property type="match status" value="1"/>
</dbReference>
<dbReference type="InterPro" id="IPR025723">
    <property type="entry name" value="ArsA/GET3_ATPase-like"/>
</dbReference>
<dbReference type="Proteomes" id="UP000320393">
    <property type="component" value="Unassembled WGS sequence"/>
</dbReference>
<feature type="domain" description="ArsA/GET3 Anion-transporting ATPase-like" evidence="3">
    <location>
        <begin position="29"/>
        <end position="328"/>
    </location>
</feature>
<feature type="compositionally biased region" description="Low complexity" evidence="2">
    <location>
        <begin position="355"/>
        <end position="364"/>
    </location>
</feature>
<dbReference type="GO" id="GO:0005524">
    <property type="term" value="F:ATP binding"/>
    <property type="evidence" value="ECO:0007669"/>
    <property type="project" value="InterPro"/>
</dbReference>
<evidence type="ECO:0000259" key="3">
    <source>
        <dbReference type="Pfam" id="PF02374"/>
    </source>
</evidence>
<gene>
    <name evidence="4" type="ORF">E6H02_10575</name>
</gene>
<evidence type="ECO:0000256" key="1">
    <source>
        <dbReference type="ARBA" id="ARBA00011040"/>
    </source>
</evidence>
<evidence type="ECO:0000313" key="4">
    <source>
        <dbReference type="EMBL" id="TMJ08022.1"/>
    </source>
</evidence>
<dbReference type="Gene3D" id="3.40.50.300">
    <property type="entry name" value="P-loop containing nucleotide triphosphate hydrolases"/>
    <property type="match status" value="1"/>
</dbReference>
<comment type="similarity">
    <text evidence="1">Belongs to the arsA ATPase family.</text>
</comment>
<organism evidence="4 5">
    <name type="scientific">Candidatus Segetimicrobium genomatis</name>
    <dbReference type="NCBI Taxonomy" id="2569760"/>
    <lineage>
        <taxon>Bacteria</taxon>
        <taxon>Bacillati</taxon>
        <taxon>Candidatus Sysuimicrobiota</taxon>
        <taxon>Candidatus Sysuimicrobiia</taxon>
        <taxon>Candidatus Sysuimicrobiales</taxon>
        <taxon>Candidatus Segetimicrobiaceae</taxon>
        <taxon>Candidatus Segetimicrobium</taxon>
    </lineage>
</organism>
<reference evidence="4 5" key="1">
    <citation type="journal article" date="2019" name="Nat. Microbiol.">
        <title>Mediterranean grassland soil C-N compound turnover is dependent on rainfall and depth, and is mediated by genomically divergent microorganisms.</title>
        <authorList>
            <person name="Diamond S."/>
            <person name="Andeer P.F."/>
            <person name="Li Z."/>
            <person name="Crits-Christoph A."/>
            <person name="Burstein D."/>
            <person name="Anantharaman K."/>
            <person name="Lane K.R."/>
            <person name="Thomas B.C."/>
            <person name="Pan C."/>
            <person name="Northen T.R."/>
            <person name="Banfield J.F."/>
        </authorList>
    </citation>
    <scope>NUCLEOTIDE SEQUENCE [LARGE SCALE GENOMIC DNA]</scope>
    <source>
        <strain evidence="4">NP_5</strain>
    </source>
</reference>
<feature type="region of interest" description="Disordered" evidence="2">
    <location>
        <begin position="326"/>
        <end position="426"/>
    </location>
</feature>
<dbReference type="GO" id="GO:0016887">
    <property type="term" value="F:ATP hydrolysis activity"/>
    <property type="evidence" value="ECO:0007669"/>
    <property type="project" value="InterPro"/>
</dbReference>
<evidence type="ECO:0000256" key="2">
    <source>
        <dbReference type="SAM" id="MobiDB-lite"/>
    </source>
</evidence>
<feature type="compositionally biased region" description="Gly residues" evidence="2">
    <location>
        <begin position="379"/>
        <end position="389"/>
    </location>
</feature>
<dbReference type="EMBL" id="VBAM01000431">
    <property type="protein sequence ID" value="TMJ08022.1"/>
    <property type="molecule type" value="Genomic_DNA"/>
</dbReference>